<protein>
    <submittedName>
        <fullName evidence="2">Uncharacterized protein</fullName>
    </submittedName>
</protein>
<organism evidence="2 3">
    <name type="scientific">Fragilariopsis cylindrus CCMP1102</name>
    <dbReference type="NCBI Taxonomy" id="635003"/>
    <lineage>
        <taxon>Eukaryota</taxon>
        <taxon>Sar</taxon>
        <taxon>Stramenopiles</taxon>
        <taxon>Ochrophyta</taxon>
        <taxon>Bacillariophyta</taxon>
        <taxon>Bacillariophyceae</taxon>
        <taxon>Bacillariophycidae</taxon>
        <taxon>Bacillariales</taxon>
        <taxon>Bacillariaceae</taxon>
        <taxon>Fragilariopsis</taxon>
    </lineage>
</organism>
<sequence length="543" mass="58214">MIDQSDVVTTFTSLIGTKLLSEQSSAPSSLLKADPNATNSRKLLMCISKSVEHHEVVCTLPSLDMRKLDEDPETNPLPKVGEHFPQMKMEASVLHNAADASAKAAQVEQKAAQTLGSLTSWTRSSVVYASNAISENAANSFSSLVDSRVRAWTLLLLRHSLTTGDSTSRSRLLSMLASIIKVNSAEIAFKTQPLPEACKNLPRKDDDPDIILPLLFEVHMKIIVQSKECTVTLRAPGTVSANFDHTADQAIGMGLKTVDIRLDTGTLLESMVKEARMVVFNAVAKATSTSNSMSIDPDLKISDPSRLNASSQLSGFSSALKLASSSGKAASGGGGGQQSVTNGEVHRPSHRNLKAKSSSLRLISVLSTAAPISSTTDKHALSIDKMKKSRSVQFDGHVDLKGKPAAISSPKRQKMATTARLTSFKSFGRPHAGDFGSGPKNATFGDFGGSQKFWGRDGKLASHPKPMLPSETTDMMTSQTRRNANATFDFQKPSIHLSRGTDLGISRKKNESSATLNQVPNSIPRTATALEGWLIEKTSSGNR</sequence>
<evidence type="ECO:0000256" key="1">
    <source>
        <dbReference type="SAM" id="MobiDB-lite"/>
    </source>
</evidence>
<dbReference type="OrthoDB" id="44434at2759"/>
<proteinExistence type="predicted"/>
<accession>A0A1E7FLB2</accession>
<evidence type="ECO:0000313" key="3">
    <source>
        <dbReference type="Proteomes" id="UP000095751"/>
    </source>
</evidence>
<dbReference type="InParanoid" id="A0A1E7FLB2"/>
<reference evidence="2 3" key="1">
    <citation type="submission" date="2016-09" db="EMBL/GenBank/DDBJ databases">
        <title>Extensive genetic diversity and differential bi-allelic expression allows diatom success in the polar Southern Ocean.</title>
        <authorList>
            <consortium name="DOE Joint Genome Institute"/>
            <person name="Mock T."/>
            <person name="Otillar R.P."/>
            <person name="Strauss J."/>
            <person name="Dupont C."/>
            <person name="Frickenhaus S."/>
            <person name="Maumus F."/>
            <person name="Mcmullan M."/>
            <person name="Sanges R."/>
            <person name="Schmutz J."/>
            <person name="Toseland A."/>
            <person name="Valas R."/>
            <person name="Veluchamy A."/>
            <person name="Ward B.J."/>
            <person name="Allen A."/>
            <person name="Barry K."/>
            <person name="Falciatore A."/>
            <person name="Ferrante M."/>
            <person name="Fortunato A.E."/>
            <person name="Gloeckner G."/>
            <person name="Gruber A."/>
            <person name="Hipkin R."/>
            <person name="Janech M."/>
            <person name="Kroth P."/>
            <person name="Leese F."/>
            <person name="Lindquist E."/>
            <person name="Lyon B.R."/>
            <person name="Martin J."/>
            <person name="Mayer C."/>
            <person name="Parker M."/>
            <person name="Quesneville H."/>
            <person name="Raymond J."/>
            <person name="Uhlig C."/>
            <person name="Valentin K.U."/>
            <person name="Worden A.Z."/>
            <person name="Armbrust E.V."/>
            <person name="Bowler C."/>
            <person name="Green B."/>
            <person name="Moulton V."/>
            <person name="Van Oosterhout C."/>
            <person name="Grigoriev I."/>
        </authorList>
    </citation>
    <scope>NUCLEOTIDE SEQUENCE [LARGE SCALE GENOMIC DNA]</scope>
    <source>
        <strain evidence="2 3">CCMP1102</strain>
    </source>
</reference>
<feature type="region of interest" description="Disordered" evidence="1">
    <location>
        <begin position="327"/>
        <end position="356"/>
    </location>
</feature>
<gene>
    <name evidence="2" type="ORF">FRACYDRAFT_237236</name>
</gene>
<dbReference type="Proteomes" id="UP000095751">
    <property type="component" value="Unassembled WGS sequence"/>
</dbReference>
<dbReference type="KEGG" id="fcy:FRACYDRAFT_237236"/>
<dbReference type="EMBL" id="KV784356">
    <property type="protein sequence ID" value="OEU18951.1"/>
    <property type="molecule type" value="Genomic_DNA"/>
</dbReference>
<keyword evidence="3" id="KW-1185">Reference proteome</keyword>
<dbReference type="AlphaFoldDB" id="A0A1E7FLB2"/>
<evidence type="ECO:0000313" key="2">
    <source>
        <dbReference type="EMBL" id="OEU18951.1"/>
    </source>
</evidence>
<name>A0A1E7FLB2_9STRA</name>